<proteinExistence type="predicted"/>
<accession>A0AAN6XUK2</accession>
<dbReference type="Gene3D" id="1.10.510.10">
    <property type="entry name" value="Transferase(Phosphotransferase) domain 1"/>
    <property type="match status" value="1"/>
</dbReference>
<keyword evidence="3" id="KW-1185">Reference proteome</keyword>
<dbReference type="GO" id="GO:0004672">
    <property type="term" value="F:protein kinase activity"/>
    <property type="evidence" value="ECO:0007669"/>
    <property type="project" value="InterPro"/>
</dbReference>
<dbReference type="InterPro" id="IPR011009">
    <property type="entry name" value="Kinase-like_dom_sf"/>
</dbReference>
<name>A0AAN6XUK2_9PEZI</name>
<dbReference type="SUPFAM" id="SSF56112">
    <property type="entry name" value="Protein kinase-like (PK-like)"/>
    <property type="match status" value="1"/>
</dbReference>
<organism evidence="2 3">
    <name type="scientific">Rhypophila decipiens</name>
    <dbReference type="NCBI Taxonomy" id="261697"/>
    <lineage>
        <taxon>Eukaryota</taxon>
        <taxon>Fungi</taxon>
        <taxon>Dikarya</taxon>
        <taxon>Ascomycota</taxon>
        <taxon>Pezizomycotina</taxon>
        <taxon>Sordariomycetes</taxon>
        <taxon>Sordariomycetidae</taxon>
        <taxon>Sordariales</taxon>
        <taxon>Naviculisporaceae</taxon>
        <taxon>Rhypophila</taxon>
    </lineage>
</organism>
<dbReference type="GO" id="GO:0005524">
    <property type="term" value="F:ATP binding"/>
    <property type="evidence" value="ECO:0007669"/>
    <property type="project" value="InterPro"/>
</dbReference>
<reference evidence="2" key="1">
    <citation type="journal article" date="2023" name="Mol. Phylogenet. Evol.">
        <title>Genome-scale phylogeny and comparative genomics of the fungal order Sordariales.</title>
        <authorList>
            <person name="Hensen N."/>
            <person name="Bonometti L."/>
            <person name="Westerberg I."/>
            <person name="Brannstrom I.O."/>
            <person name="Guillou S."/>
            <person name="Cros-Aarteil S."/>
            <person name="Calhoun S."/>
            <person name="Haridas S."/>
            <person name="Kuo A."/>
            <person name="Mondo S."/>
            <person name="Pangilinan J."/>
            <person name="Riley R."/>
            <person name="LaButti K."/>
            <person name="Andreopoulos B."/>
            <person name="Lipzen A."/>
            <person name="Chen C."/>
            <person name="Yan M."/>
            <person name="Daum C."/>
            <person name="Ng V."/>
            <person name="Clum A."/>
            <person name="Steindorff A."/>
            <person name="Ohm R.A."/>
            <person name="Martin F."/>
            <person name="Silar P."/>
            <person name="Natvig D.O."/>
            <person name="Lalanne C."/>
            <person name="Gautier V."/>
            <person name="Ament-Velasquez S.L."/>
            <person name="Kruys A."/>
            <person name="Hutchinson M.I."/>
            <person name="Powell A.J."/>
            <person name="Barry K."/>
            <person name="Miller A.N."/>
            <person name="Grigoriev I.V."/>
            <person name="Debuchy R."/>
            <person name="Gladieux P."/>
            <person name="Hiltunen Thoren M."/>
            <person name="Johannesson H."/>
        </authorList>
    </citation>
    <scope>NUCLEOTIDE SEQUENCE</scope>
    <source>
        <strain evidence="2">PSN293</strain>
    </source>
</reference>
<evidence type="ECO:0000259" key="1">
    <source>
        <dbReference type="PROSITE" id="PS50011"/>
    </source>
</evidence>
<dbReference type="EMBL" id="MU858315">
    <property type="protein sequence ID" value="KAK4207169.1"/>
    <property type="molecule type" value="Genomic_DNA"/>
</dbReference>
<feature type="domain" description="Protein kinase" evidence="1">
    <location>
        <begin position="357"/>
        <end position="716"/>
    </location>
</feature>
<dbReference type="PANTHER" id="PTHR37542:SF3">
    <property type="entry name" value="PRION-INHIBITION AND PROPAGATION HELO DOMAIN-CONTAINING PROTEIN"/>
    <property type="match status" value="1"/>
</dbReference>
<dbReference type="PROSITE" id="PS50011">
    <property type="entry name" value="PROTEIN_KINASE_DOM"/>
    <property type="match status" value="1"/>
</dbReference>
<protein>
    <recommendedName>
        <fullName evidence="1">Protein kinase domain-containing protein</fullName>
    </recommendedName>
</protein>
<reference evidence="2" key="2">
    <citation type="submission" date="2023-05" db="EMBL/GenBank/DDBJ databases">
        <authorList>
            <consortium name="Lawrence Berkeley National Laboratory"/>
            <person name="Steindorff A."/>
            <person name="Hensen N."/>
            <person name="Bonometti L."/>
            <person name="Westerberg I."/>
            <person name="Brannstrom I.O."/>
            <person name="Guillou S."/>
            <person name="Cros-Aarteil S."/>
            <person name="Calhoun S."/>
            <person name="Haridas S."/>
            <person name="Kuo A."/>
            <person name="Mondo S."/>
            <person name="Pangilinan J."/>
            <person name="Riley R."/>
            <person name="Labutti K."/>
            <person name="Andreopoulos B."/>
            <person name="Lipzen A."/>
            <person name="Chen C."/>
            <person name="Yanf M."/>
            <person name="Daum C."/>
            <person name="Ng V."/>
            <person name="Clum A."/>
            <person name="Ohm R."/>
            <person name="Martin F."/>
            <person name="Silar P."/>
            <person name="Natvig D."/>
            <person name="Lalanne C."/>
            <person name="Gautier V."/>
            <person name="Ament-Velasquez S.L."/>
            <person name="Kruys A."/>
            <person name="Hutchinson M.I."/>
            <person name="Powell A.J."/>
            <person name="Barry K."/>
            <person name="Miller A.N."/>
            <person name="Grigoriev I.V."/>
            <person name="Debuchy R."/>
            <person name="Gladieux P."/>
            <person name="Thoren M.H."/>
            <person name="Johannesson H."/>
        </authorList>
    </citation>
    <scope>NUCLEOTIDE SEQUENCE</scope>
    <source>
        <strain evidence="2">PSN293</strain>
    </source>
</reference>
<dbReference type="InterPro" id="IPR000719">
    <property type="entry name" value="Prot_kinase_dom"/>
</dbReference>
<sequence>MSSEVDIIRSYQNNIGDYFSQRNVYSRVYALLIYWADNDLNPEKEVTALSNLFRTGFGYETDSLKLPATDSLSVLVTRIVDVLREHSAKDSLLIVYYAGHCSPDDVGHARWTAYEKNGPSLSWHTAQQLLFSAEGDVLLLLDCCNAASIAKGAKETGRFEMIAACAKNALAVPPSRSSFTRNAIIAQTPAFHDFAKRSATKIWLQKLKEPQSLSFIPKPSSYMVMLVSLADDLTGQEMAEWLKAAAPKNVTAVEIEALVLRARRLEGLREQVFAPGSMLGKLSSSAKAEILRALQTLHTTMAVTSQHAKEPIAETGMTQLAEEAIEHIQSSVVAVCDALETPLLQDPGPASDLKAALDESNPTGILAVTNVAETLKLRTAVQDNQPQTEGTEMARNRFQFKKDSFQRKIATMDKQQPVILEAFSYHANPSTGDIYPETMQQIRKMSGLVSLAKRVNFRTLPCLGFFHDKVRHELGLVFEPPPRFEISSGLTTLLQLYTRHIAVPLGHRIYLAYALADSVDHFHRVGWVHKGIRSNNVLFFQTVSIVPGDNSEDSNNGSKKDTVASIAGLPLARPLLFGFEYSRAGDAGTILEEDYSQENNLYRHPDRWGRPLVRFDKSHDIYALGIVLFEIARWKAIGDVCGGRSASTSVKSTDIREAVKKKCQSELPHRVGEVLTQVILTCLDFGRLTQTMNEYDSQVYFQRHVTDRIAKGLGNV</sequence>
<evidence type="ECO:0000313" key="2">
    <source>
        <dbReference type="EMBL" id="KAK4207169.1"/>
    </source>
</evidence>
<dbReference type="Proteomes" id="UP001301769">
    <property type="component" value="Unassembled WGS sequence"/>
</dbReference>
<dbReference type="AlphaFoldDB" id="A0AAN6XUK2"/>
<gene>
    <name evidence="2" type="ORF">QBC37DRAFT_444662</name>
</gene>
<evidence type="ECO:0000313" key="3">
    <source>
        <dbReference type="Proteomes" id="UP001301769"/>
    </source>
</evidence>
<dbReference type="PANTHER" id="PTHR37542">
    <property type="entry name" value="HELO DOMAIN-CONTAINING PROTEIN-RELATED"/>
    <property type="match status" value="1"/>
</dbReference>
<comment type="caution">
    <text evidence="2">The sequence shown here is derived from an EMBL/GenBank/DDBJ whole genome shotgun (WGS) entry which is preliminary data.</text>
</comment>